<accession>A0A1Q5U4T3</accession>
<gene>
    <name evidence="4" type="ORF">PENSUB_6082</name>
</gene>
<dbReference type="SUPFAM" id="SSF48403">
    <property type="entry name" value="Ankyrin repeat"/>
    <property type="match status" value="1"/>
</dbReference>
<dbReference type="PROSITE" id="PS50297">
    <property type="entry name" value="ANK_REP_REGION"/>
    <property type="match status" value="1"/>
</dbReference>
<keyword evidence="5" id="KW-1185">Reference proteome</keyword>
<name>A0A1Q5U4T3_9EURO</name>
<comment type="caution">
    <text evidence="4">The sequence shown here is derived from an EMBL/GenBank/DDBJ whole genome shotgun (WGS) entry which is preliminary data.</text>
</comment>
<evidence type="ECO:0000256" key="1">
    <source>
        <dbReference type="ARBA" id="ARBA00022737"/>
    </source>
</evidence>
<proteinExistence type="predicted"/>
<dbReference type="Gene3D" id="1.25.40.20">
    <property type="entry name" value="Ankyrin repeat-containing domain"/>
    <property type="match status" value="1"/>
</dbReference>
<protein>
    <submittedName>
        <fullName evidence="4">Uncharacterized protein</fullName>
    </submittedName>
</protein>
<dbReference type="STRING" id="1316194.A0A1Q5U4T3"/>
<dbReference type="GO" id="GO:0004842">
    <property type="term" value="F:ubiquitin-protein transferase activity"/>
    <property type="evidence" value="ECO:0007669"/>
    <property type="project" value="TreeGrafter"/>
</dbReference>
<organism evidence="4 5">
    <name type="scientific">Penicillium subrubescens</name>
    <dbReference type="NCBI Taxonomy" id="1316194"/>
    <lineage>
        <taxon>Eukaryota</taxon>
        <taxon>Fungi</taxon>
        <taxon>Dikarya</taxon>
        <taxon>Ascomycota</taxon>
        <taxon>Pezizomycotina</taxon>
        <taxon>Eurotiomycetes</taxon>
        <taxon>Eurotiomycetidae</taxon>
        <taxon>Eurotiales</taxon>
        <taxon>Aspergillaceae</taxon>
        <taxon>Penicillium</taxon>
    </lineage>
</organism>
<evidence type="ECO:0000256" key="3">
    <source>
        <dbReference type="PROSITE-ProRule" id="PRU00023"/>
    </source>
</evidence>
<dbReference type="InterPro" id="IPR002110">
    <property type="entry name" value="Ankyrin_rpt"/>
</dbReference>
<evidence type="ECO:0000313" key="4">
    <source>
        <dbReference type="EMBL" id="OKP07493.1"/>
    </source>
</evidence>
<dbReference type="PANTHER" id="PTHR24171">
    <property type="entry name" value="ANKYRIN REPEAT DOMAIN-CONTAINING PROTEIN 39-RELATED"/>
    <property type="match status" value="1"/>
</dbReference>
<dbReference type="SMART" id="SM00248">
    <property type="entry name" value="ANK"/>
    <property type="match status" value="1"/>
</dbReference>
<dbReference type="Pfam" id="PF12796">
    <property type="entry name" value="Ank_2"/>
    <property type="match status" value="1"/>
</dbReference>
<dbReference type="EMBL" id="MNBE01000582">
    <property type="protein sequence ID" value="OKP07493.1"/>
    <property type="molecule type" value="Genomic_DNA"/>
</dbReference>
<feature type="repeat" description="ANK" evidence="3">
    <location>
        <begin position="18"/>
        <end position="44"/>
    </location>
</feature>
<dbReference type="Proteomes" id="UP000186955">
    <property type="component" value="Unassembled WGS sequence"/>
</dbReference>
<dbReference type="AlphaFoldDB" id="A0A1Q5U4T3"/>
<keyword evidence="2 3" id="KW-0040">ANK repeat</keyword>
<dbReference type="InterPro" id="IPR036770">
    <property type="entry name" value="Ankyrin_rpt-contain_sf"/>
</dbReference>
<dbReference type="PROSITE" id="PS50088">
    <property type="entry name" value="ANK_REPEAT"/>
    <property type="match status" value="1"/>
</dbReference>
<dbReference type="PANTHER" id="PTHR24171:SF8">
    <property type="entry name" value="BRCA1-ASSOCIATED RING DOMAIN PROTEIN 1"/>
    <property type="match status" value="1"/>
</dbReference>
<dbReference type="GO" id="GO:0085020">
    <property type="term" value="P:protein K6-linked ubiquitination"/>
    <property type="evidence" value="ECO:0007669"/>
    <property type="project" value="TreeGrafter"/>
</dbReference>
<evidence type="ECO:0000313" key="5">
    <source>
        <dbReference type="Proteomes" id="UP000186955"/>
    </source>
</evidence>
<keyword evidence="1" id="KW-0677">Repeat</keyword>
<reference evidence="4 5" key="1">
    <citation type="submission" date="2016-10" db="EMBL/GenBank/DDBJ databases">
        <title>Genome sequence of the ascomycete fungus Penicillium subrubescens.</title>
        <authorList>
            <person name="De Vries R.P."/>
            <person name="Peng M."/>
            <person name="Dilokpimol A."/>
            <person name="Hilden K."/>
            <person name="Makela M.R."/>
            <person name="Grigoriev I."/>
            <person name="Riley R."/>
            <person name="Granchi Z."/>
        </authorList>
    </citation>
    <scope>NUCLEOTIDE SEQUENCE [LARGE SCALE GENOMIC DNA]</scope>
    <source>
        <strain evidence="4 5">CBS 132785</strain>
    </source>
</reference>
<sequence length="193" mass="21033">MVKILLEGGANPNKFDIFGQTPLSYAVKAGHETVMKFLLNHGANPYWAVNATGQKPIFDRGTKESIRATLEEAEARQVLDTRGSKSQGSERRKKFAELDMKTGIYILIAVLNAAAAGACVGSASGVQGVHGRDVRHTLDAKASSKKRGILYDLLRKTCVKKKNRGLASFAPPLPHRKHLIVLEGILPVWFSTL</sequence>
<evidence type="ECO:0000256" key="2">
    <source>
        <dbReference type="ARBA" id="ARBA00023043"/>
    </source>
</evidence>